<evidence type="ECO:0000313" key="3">
    <source>
        <dbReference type="Proteomes" id="UP000253664"/>
    </source>
</evidence>
<dbReference type="EMBL" id="LKCN02000007">
    <property type="protein sequence ID" value="RCI12232.1"/>
    <property type="molecule type" value="Genomic_DNA"/>
</dbReference>
<sequence>MTSRPASEKTSPRPGSNKLRSPEDPMHPTASASVAKEGPRSGPNDSTATPGVRPQRPLVQPKRRGIGVVASFFGCKASPDPRRDSSASSVRRYQPDQPSFRASWLRSFNQSRFLSAIRARWMESDAVETDFRTVTFINTKRTITYSDRPQKCFGEHAILNIVGPATTLQPTDRPHGGGQRQSLAQNLLSTLPPIVPGGKLEPSMTPLAIGVTRDLEPHYRKLGDEEEKLRDELRVKQERLRRSLYVWNKLERDSRAWELRSDLSEKSMKNMAGEGMCGAAF</sequence>
<dbReference type="STRING" id="1330021.A0A367LDC2"/>
<dbReference type="Proteomes" id="UP000253664">
    <property type="component" value="Unassembled WGS sequence"/>
</dbReference>
<feature type="region of interest" description="Disordered" evidence="1">
    <location>
        <begin position="1"/>
        <end position="63"/>
    </location>
</feature>
<protein>
    <submittedName>
        <fullName evidence="2">Uncharacterized protein</fullName>
    </submittedName>
</protein>
<evidence type="ECO:0000313" key="2">
    <source>
        <dbReference type="EMBL" id="RCI12232.1"/>
    </source>
</evidence>
<organism evidence="2 3">
    <name type="scientific">Ophiocordyceps polyrhachis-furcata BCC 54312</name>
    <dbReference type="NCBI Taxonomy" id="1330021"/>
    <lineage>
        <taxon>Eukaryota</taxon>
        <taxon>Fungi</taxon>
        <taxon>Dikarya</taxon>
        <taxon>Ascomycota</taxon>
        <taxon>Pezizomycotina</taxon>
        <taxon>Sordariomycetes</taxon>
        <taxon>Hypocreomycetidae</taxon>
        <taxon>Hypocreales</taxon>
        <taxon>Ophiocordycipitaceae</taxon>
        <taxon>Ophiocordyceps</taxon>
    </lineage>
</organism>
<proteinExistence type="predicted"/>
<feature type="region of interest" description="Disordered" evidence="1">
    <location>
        <begin position="75"/>
        <end position="96"/>
    </location>
</feature>
<keyword evidence="3" id="KW-1185">Reference proteome</keyword>
<reference evidence="2 3" key="1">
    <citation type="journal article" date="2015" name="BMC Genomics">
        <title>Insights from the genome of Ophiocordyceps polyrhachis-furcata to pathogenicity and host specificity in insect fungi.</title>
        <authorList>
            <person name="Wichadakul D."/>
            <person name="Kobmoo N."/>
            <person name="Ingsriswang S."/>
            <person name="Tangphatsornruang S."/>
            <person name="Chantasingh D."/>
            <person name="Luangsa-ard J.J."/>
            <person name="Eurwilaichitr L."/>
        </authorList>
    </citation>
    <scope>NUCLEOTIDE SEQUENCE [LARGE SCALE GENOMIC DNA]</scope>
    <source>
        <strain evidence="2 3">BCC 54312</strain>
    </source>
</reference>
<gene>
    <name evidence="2" type="ORF">L249_0026</name>
</gene>
<name>A0A367LDC2_9HYPO</name>
<accession>A0A367LDC2</accession>
<comment type="caution">
    <text evidence="2">The sequence shown here is derived from an EMBL/GenBank/DDBJ whole genome shotgun (WGS) entry which is preliminary data.</text>
</comment>
<evidence type="ECO:0000256" key="1">
    <source>
        <dbReference type="SAM" id="MobiDB-lite"/>
    </source>
</evidence>
<dbReference type="OrthoDB" id="5424692at2759"/>
<dbReference type="AlphaFoldDB" id="A0A367LDC2"/>
<feature type="compositionally biased region" description="Basic and acidic residues" evidence="1">
    <location>
        <begin position="1"/>
        <end position="11"/>
    </location>
</feature>